<dbReference type="EMBL" id="JARSFG010000010">
    <property type="protein sequence ID" value="MEC1178329.1"/>
    <property type="molecule type" value="Genomic_DNA"/>
</dbReference>
<evidence type="ECO:0000313" key="2">
    <source>
        <dbReference type="Proteomes" id="UP001344888"/>
    </source>
</evidence>
<sequence length="177" mass="20716">MKKWLFILFSCCVLIGCQQERVEEVEKEPYAFYEHNKKPREIYLQEGELTKEISYTVLNQHCWNADLSQCSSELKELPSRDIFGHQQEPKFQPNTMVTIMASANEDITLSEEEQLPYPTTIEAFQIVDETLVPVTTLQGNELTLPNEAGVYTYVFKITFDEHYKGIAFYSWRVRVEE</sequence>
<evidence type="ECO:0000313" key="1">
    <source>
        <dbReference type="EMBL" id="MEC1178329.1"/>
    </source>
</evidence>
<dbReference type="PROSITE" id="PS51257">
    <property type="entry name" value="PROKAR_LIPOPROTEIN"/>
    <property type="match status" value="1"/>
</dbReference>
<comment type="caution">
    <text evidence="1">The sequence shown here is derived from an EMBL/GenBank/DDBJ whole genome shotgun (WGS) entry which is preliminary data.</text>
</comment>
<keyword evidence="2" id="KW-1185">Reference proteome</keyword>
<protein>
    <recommendedName>
        <fullName evidence="3">Lipoprotein</fullName>
    </recommendedName>
</protein>
<dbReference type="AlphaFoldDB" id="A0AAW9NSJ1"/>
<name>A0AAW9NSJ1_9BACL</name>
<dbReference type="RefSeq" id="WP_107839654.1">
    <property type="nucleotide sequence ID" value="NZ_JARSFG010000010.1"/>
</dbReference>
<reference evidence="1 2" key="1">
    <citation type="submission" date="2023-03" db="EMBL/GenBank/DDBJ databases">
        <title>Bacillus Genome Sequencing.</title>
        <authorList>
            <person name="Dunlap C."/>
        </authorList>
    </citation>
    <scope>NUCLEOTIDE SEQUENCE [LARGE SCALE GENOMIC DNA]</scope>
    <source>
        <strain evidence="1 2">B-59205</strain>
    </source>
</reference>
<proteinExistence type="predicted"/>
<evidence type="ECO:0008006" key="3">
    <source>
        <dbReference type="Google" id="ProtNLM"/>
    </source>
</evidence>
<accession>A0AAW9NSJ1</accession>
<gene>
    <name evidence="1" type="ORF">P9B03_07535</name>
</gene>
<dbReference type="Proteomes" id="UP001344888">
    <property type="component" value="Unassembled WGS sequence"/>
</dbReference>
<organism evidence="1 2">
    <name type="scientific">Metasolibacillus meyeri</name>
    <dbReference type="NCBI Taxonomy" id="1071052"/>
    <lineage>
        <taxon>Bacteria</taxon>
        <taxon>Bacillati</taxon>
        <taxon>Bacillota</taxon>
        <taxon>Bacilli</taxon>
        <taxon>Bacillales</taxon>
        <taxon>Caryophanaceae</taxon>
        <taxon>Metasolibacillus</taxon>
    </lineage>
</organism>